<evidence type="ECO:0000256" key="2">
    <source>
        <dbReference type="ARBA" id="ARBA00022741"/>
    </source>
</evidence>
<keyword evidence="4 5" id="KW-0067">ATP-binding</keyword>
<dbReference type="PROSITE" id="PS50011">
    <property type="entry name" value="PROTEIN_KINASE_DOM"/>
    <property type="match status" value="1"/>
</dbReference>
<dbReference type="InterPro" id="IPR000719">
    <property type="entry name" value="Prot_kinase_dom"/>
</dbReference>
<dbReference type="RefSeq" id="WP_190930759.1">
    <property type="nucleotide sequence ID" value="NZ_JACXJA010000038.1"/>
</dbReference>
<dbReference type="AlphaFoldDB" id="A0A927CG45"/>
<dbReference type="PROSITE" id="PS00107">
    <property type="entry name" value="PROTEIN_KINASE_ATP"/>
    <property type="match status" value="1"/>
</dbReference>
<dbReference type="Gene3D" id="3.30.200.20">
    <property type="entry name" value="Phosphorylase Kinase, domain 1"/>
    <property type="match status" value="1"/>
</dbReference>
<dbReference type="InterPro" id="IPR017441">
    <property type="entry name" value="Protein_kinase_ATP_BS"/>
</dbReference>
<dbReference type="PANTHER" id="PTHR43289:SF34">
    <property type="entry name" value="SERINE_THREONINE-PROTEIN KINASE YBDM-RELATED"/>
    <property type="match status" value="1"/>
</dbReference>
<evidence type="ECO:0000313" key="8">
    <source>
        <dbReference type="Proteomes" id="UP000639396"/>
    </source>
</evidence>
<dbReference type="EMBL" id="JACXJA010000038">
    <property type="protein sequence ID" value="MBD2865135.1"/>
    <property type="molecule type" value="Genomic_DNA"/>
</dbReference>
<proteinExistence type="predicted"/>
<dbReference type="PANTHER" id="PTHR43289">
    <property type="entry name" value="MITOGEN-ACTIVATED PROTEIN KINASE KINASE KINASE 20-RELATED"/>
    <property type="match status" value="1"/>
</dbReference>
<dbReference type="SUPFAM" id="SSF56112">
    <property type="entry name" value="Protein kinase-like (PK-like)"/>
    <property type="match status" value="1"/>
</dbReference>
<feature type="binding site" evidence="5">
    <location>
        <position position="51"/>
    </location>
    <ligand>
        <name>ATP</name>
        <dbReference type="ChEBI" id="CHEBI:30616"/>
    </ligand>
</feature>
<dbReference type="Gene3D" id="1.10.510.10">
    <property type="entry name" value="Transferase(Phosphotransferase) domain 1"/>
    <property type="match status" value="1"/>
</dbReference>
<keyword evidence="8" id="KW-1185">Reference proteome</keyword>
<keyword evidence="1" id="KW-0808">Transferase</keyword>
<dbReference type="Proteomes" id="UP000639396">
    <property type="component" value="Unassembled WGS sequence"/>
</dbReference>
<evidence type="ECO:0000259" key="6">
    <source>
        <dbReference type="PROSITE" id="PS50011"/>
    </source>
</evidence>
<sequence length="548" mass="59742">MNRSTPPAGAPPAGTVYGGRYKIIRPLGEGGMSAVYLADDLRLPGKLWAVKRTQLTGISGLTAAHEAAILMKLDHPYLPHVVDYFPPDEQGFSHLVMEYVDGITLQQQFERNGGHIPAASLIRYGIQLCELLQYMHELESGPVIFRDIKPSNIMIDTADHVRLIDFGIARKHSPDRLADTVPLGTVGFAAPELIESGRTDYRSDLYSLGATFYYLLSGGRMYHTVRKPLALAGGERERLLTELVDRLLDDSPVLRPASASEVKSLLERCSDPDAYRADAIDGRAAGGLFPVKRVRVVVGGLYPGAGATFVAVALASLLSERGVTNAVVEHPGVRPELYGLLDGERNAPADYLGHTGRASAVRERWTTGLTEWVPLAPAGHAALPEEGTIVQRIYKIDAQVTLIDIGDRWLDHDVVKLLDEADAIVAVADPSPSRWTSPSARTIADTLMRRHAAGRSVHFMANKAVPFGGAKEWLSSFPLRPSAVIPYVPFEEIVKSSWKGKLPQENPNVMPVLHKALSAWLSKSLKVDRQSDSGKGWLGKLFSGTLLH</sequence>
<organism evidence="7 8">
    <name type="scientific">Paenibacillus oceani</name>
    <dbReference type="NCBI Taxonomy" id="2772510"/>
    <lineage>
        <taxon>Bacteria</taxon>
        <taxon>Bacillati</taxon>
        <taxon>Bacillota</taxon>
        <taxon>Bacilli</taxon>
        <taxon>Bacillales</taxon>
        <taxon>Paenibacillaceae</taxon>
        <taxon>Paenibacillus</taxon>
    </lineage>
</organism>
<protein>
    <submittedName>
        <fullName evidence="7">Protein kinase</fullName>
    </submittedName>
</protein>
<evidence type="ECO:0000256" key="3">
    <source>
        <dbReference type="ARBA" id="ARBA00022777"/>
    </source>
</evidence>
<comment type="caution">
    <text evidence="7">The sequence shown here is derived from an EMBL/GenBank/DDBJ whole genome shotgun (WGS) entry which is preliminary data.</text>
</comment>
<dbReference type="Pfam" id="PF00069">
    <property type="entry name" value="Pkinase"/>
    <property type="match status" value="1"/>
</dbReference>
<evidence type="ECO:0000256" key="5">
    <source>
        <dbReference type="PROSITE-ProRule" id="PRU10141"/>
    </source>
</evidence>
<dbReference type="GO" id="GO:0005524">
    <property type="term" value="F:ATP binding"/>
    <property type="evidence" value="ECO:0007669"/>
    <property type="project" value="UniProtKB-UniRule"/>
</dbReference>
<accession>A0A927CG45</accession>
<evidence type="ECO:0000256" key="4">
    <source>
        <dbReference type="ARBA" id="ARBA00022840"/>
    </source>
</evidence>
<keyword evidence="2 5" id="KW-0547">Nucleotide-binding</keyword>
<dbReference type="InterPro" id="IPR027417">
    <property type="entry name" value="P-loop_NTPase"/>
</dbReference>
<keyword evidence="3 7" id="KW-0418">Kinase</keyword>
<dbReference type="SMART" id="SM00220">
    <property type="entry name" value="S_TKc"/>
    <property type="match status" value="1"/>
</dbReference>
<gene>
    <name evidence="7" type="ORF">IDH45_24440</name>
</gene>
<dbReference type="GO" id="GO:0004674">
    <property type="term" value="F:protein serine/threonine kinase activity"/>
    <property type="evidence" value="ECO:0007669"/>
    <property type="project" value="TreeGrafter"/>
</dbReference>
<evidence type="ECO:0000313" key="7">
    <source>
        <dbReference type="EMBL" id="MBD2865135.1"/>
    </source>
</evidence>
<feature type="domain" description="Protein kinase" evidence="6">
    <location>
        <begin position="21"/>
        <end position="276"/>
    </location>
</feature>
<dbReference type="CDD" id="cd14014">
    <property type="entry name" value="STKc_PknB_like"/>
    <property type="match status" value="1"/>
</dbReference>
<reference evidence="7" key="1">
    <citation type="submission" date="2020-09" db="EMBL/GenBank/DDBJ databases">
        <title>A novel bacterium of genus Paenibacillus, isolated from South China Sea.</title>
        <authorList>
            <person name="Huang H."/>
            <person name="Mo K."/>
            <person name="Hu Y."/>
        </authorList>
    </citation>
    <scope>NUCLEOTIDE SEQUENCE</scope>
    <source>
        <strain evidence="7">IB182363</strain>
    </source>
</reference>
<evidence type="ECO:0000256" key="1">
    <source>
        <dbReference type="ARBA" id="ARBA00022679"/>
    </source>
</evidence>
<dbReference type="SUPFAM" id="SSF52540">
    <property type="entry name" value="P-loop containing nucleoside triphosphate hydrolases"/>
    <property type="match status" value="1"/>
</dbReference>
<name>A0A927CG45_9BACL</name>
<dbReference type="InterPro" id="IPR011009">
    <property type="entry name" value="Kinase-like_dom_sf"/>
</dbReference>